<dbReference type="InterPro" id="IPR036390">
    <property type="entry name" value="WH_DNA-bd_sf"/>
</dbReference>
<feature type="compositionally biased region" description="Low complexity" evidence="1">
    <location>
        <begin position="178"/>
        <end position="195"/>
    </location>
</feature>
<evidence type="ECO:0000256" key="1">
    <source>
        <dbReference type="SAM" id="MobiDB-lite"/>
    </source>
</evidence>
<proteinExistence type="predicted"/>
<dbReference type="EMBL" id="DNAN01000170">
    <property type="protein sequence ID" value="HAW75073.1"/>
    <property type="molecule type" value="Genomic_DNA"/>
</dbReference>
<evidence type="ECO:0008006" key="4">
    <source>
        <dbReference type="Google" id="ProtNLM"/>
    </source>
</evidence>
<gene>
    <name evidence="2" type="ORF">DCW74_04965</name>
</gene>
<dbReference type="AlphaFoldDB" id="A0A350P1A6"/>
<feature type="region of interest" description="Disordered" evidence="1">
    <location>
        <begin position="177"/>
        <end position="201"/>
    </location>
</feature>
<reference evidence="2 3" key="1">
    <citation type="journal article" date="2018" name="Nat. Biotechnol.">
        <title>A standardized bacterial taxonomy based on genome phylogeny substantially revises the tree of life.</title>
        <authorList>
            <person name="Parks D.H."/>
            <person name="Chuvochina M."/>
            <person name="Waite D.W."/>
            <person name="Rinke C."/>
            <person name="Skarshewski A."/>
            <person name="Chaumeil P.A."/>
            <person name="Hugenholtz P."/>
        </authorList>
    </citation>
    <scope>NUCLEOTIDE SEQUENCE [LARGE SCALE GENOMIC DNA]</scope>
    <source>
        <strain evidence="2">UBA11978</strain>
    </source>
</reference>
<dbReference type="SUPFAM" id="SSF46785">
    <property type="entry name" value="Winged helix' DNA-binding domain"/>
    <property type="match status" value="1"/>
</dbReference>
<dbReference type="Proteomes" id="UP000263517">
    <property type="component" value="Unassembled WGS sequence"/>
</dbReference>
<accession>A0A350P1A6</accession>
<protein>
    <recommendedName>
        <fullName evidence="4">Helix-turn-helix domain-containing protein</fullName>
    </recommendedName>
</protein>
<dbReference type="InterPro" id="IPR036388">
    <property type="entry name" value="WH-like_DNA-bd_sf"/>
</dbReference>
<organism evidence="2 3">
    <name type="scientific">Alteromonas australica</name>
    <dbReference type="NCBI Taxonomy" id="589873"/>
    <lineage>
        <taxon>Bacteria</taxon>
        <taxon>Pseudomonadati</taxon>
        <taxon>Pseudomonadota</taxon>
        <taxon>Gammaproteobacteria</taxon>
        <taxon>Alteromonadales</taxon>
        <taxon>Alteromonadaceae</taxon>
        <taxon>Alteromonas/Salinimonas group</taxon>
        <taxon>Alteromonas</taxon>
    </lineage>
</organism>
<evidence type="ECO:0000313" key="3">
    <source>
        <dbReference type="Proteomes" id="UP000263517"/>
    </source>
</evidence>
<sequence length="212" mass="23855">MFTLMADAMRLPIQDPLAKWLLVTLCDYANDKGECWPSTITLAERTGMHRASVARKLNDLEQAGYIHRTQNAFKSNIYRVALSDIAVAHSDSGVAESDSNLSITNKQRKKRCQIPDDWTPSTELIQSIDAIRLEQKKLELNHDHEAAIFRDHHKSKGSTFIDVDAAYRTWCRRSFGNRQTTSGSSASQGRRSSTSNTQSDRFSAYLSAINES</sequence>
<name>A0A350P1A6_9ALTE</name>
<comment type="caution">
    <text evidence="2">The sequence shown here is derived from an EMBL/GenBank/DDBJ whole genome shotgun (WGS) entry which is preliminary data.</text>
</comment>
<dbReference type="Gene3D" id="1.10.10.10">
    <property type="entry name" value="Winged helix-like DNA-binding domain superfamily/Winged helix DNA-binding domain"/>
    <property type="match status" value="1"/>
</dbReference>
<dbReference type="Pfam" id="PF13730">
    <property type="entry name" value="HTH_36"/>
    <property type="match status" value="1"/>
</dbReference>
<evidence type="ECO:0000313" key="2">
    <source>
        <dbReference type="EMBL" id="HAW75073.1"/>
    </source>
</evidence>